<dbReference type="KEGG" id="nso:NIASO_08620"/>
<dbReference type="GO" id="GO:0019213">
    <property type="term" value="F:deacetylase activity"/>
    <property type="evidence" value="ECO:0007669"/>
    <property type="project" value="InterPro"/>
</dbReference>
<dbReference type="InterPro" id="IPR003737">
    <property type="entry name" value="GlcNAc_PI_deacetylase-related"/>
</dbReference>
<dbReference type="RefSeq" id="WP_008584562.1">
    <property type="nucleotide sequence ID" value="NZ_CP007035.1"/>
</dbReference>
<reference evidence="1 2" key="1">
    <citation type="submission" date="2013-12" db="EMBL/GenBank/DDBJ databases">
        <authorList>
            <consortium name="DOE Joint Genome Institute"/>
            <person name="Eisen J."/>
            <person name="Huntemann M."/>
            <person name="Han J."/>
            <person name="Chen A."/>
            <person name="Kyrpides N."/>
            <person name="Mavromatis K."/>
            <person name="Markowitz V."/>
            <person name="Palaniappan K."/>
            <person name="Ivanova N."/>
            <person name="Schaumberg A."/>
            <person name="Pati A."/>
            <person name="Liolios K."/>
            <person name="Nordberg H.P."/>
            <person name="Cantor M.N."/>
            <person name="Hua S.X."/>
            <person name="Woyke T."/>
        </authorList>
    </citation>
    <scope>NUCLEOTIDE SEQUENCE [LARGE SCALE GENOMIC DNA]</scope>
    <source>
        <strain evidence="2">DSM 19437</strain>
    </source>
</reference>
<keyword evidence="2" id="KW-1185">Reference proteome</keyword>
<dbReference type="STRING" id="929713.NIASO_08620"/>
<evidence type="ECO:0000313" key="1">
    <source>
        <dbReference type="EMBL" id="AHF15206.1"/>
    </source>
</evidence>
<dbReference type="NCBIfam" id="TIGR04001">
    <property type="entry name" value="thiol_BshB1"/>
    <property type="match status" value="1"/>
</dbReference>
<proteinExistence type="predicted"/>
<dbReference type="OrthoDB" id="9778719at2"/>
<accession>W0F1K5</accession>
<dbReference type="GO" id="GO:0071793">
    <property type="term" value="P:bacillithiol biosynthetic process"/>
    <property type="evidence" value="ECO:0007669"/>
    <property type="project" value="InterPro"/>
</dbReference>
<dbReference type="Gene3D" id="3.40.50.10320">
    <property type="entry name" value="LmbE-like"/>
    <property type="match status" value="1"/>
</dbReference>
<dbReference type="Proteomes" id="UP000003586">
    <property type="component" value="Chromosome"/>
</dbReference>
<sequence length="247" mass="27517">MKLDILAIGVHPDDVELCCAGTLLKEIQSGKKAGIIDLTQGELGTRGTKETRYKEAADAARIMGVSVRENLKMRDGFFKNDEEHQLQLIKVIRKYQPDIILGNVLNDRHPDHGRAGHLINDACFLSGLAKIETFDDAGAPQQKWRPAYFFQYMQDWFHDPNLVIDISDVIDLKMKAIEAYATQFYTGAAPSGDAEPQTYISTPDFRESILARSRMLGKRIGVKYAEGLLSTKVIGMSNLSGVILNET</sequence>
<evidence type="ECO:0000313" key="2">
    <source>
        <dbReference type="Proteomes" id="UP000003586"/>
    </source>
</evidence>
<dbReference type="EMBL" id="CP007035">
    <property type="protein sequence ID" value="AHF15206.1"/>
    <property type="molecule type" value="Genomic_DNA"/>
</dbReference>
<dbReference type="SUPFAM" id="SSF102588">
    <property type="entry name" value="LmbE-like"/>
    <property type="match status" value="1"/>
</dbReference>
<dbReference type="GO" id="GO:0016811">
    <property type="term" value="F:hydrolase activity, acting on carbon-nitrogen (but not peptide) bonds, in linear amides"/>
    <property type="evidence" value="ECO:0007669"/>
    <property type="project" value="TreeGrafter"/>
</dbReference>
<dbReference type="InterPro" id="IPR023842">
    <property type="entry name" value="Bacillithiol_biosynth_BshB1"/>
</dbReference>
<dbReference type="PANTHER" id="PTHR12993">
    <property type="entry name" value="N-ACETYLGLUCOSAMINYL-PHOSPHATIDYLINOSITOL DE-N-ACETYLASE-RELATED"/>
    <property type="match status" value="1"/>
</dbReference>
<organism evidence="1 2">
    <name type="scientific">Niabella soli DSM 19437</name>
    <dbReference type="NCBI Taxonomy" id="929713"/>
    <lineage>
        <taxon>Bacteria</taxon>
        <taxon>Pseudomonadati</taxon>
        <taxon>Bacteroidota</taxon>
        <taxon>Chitinophagia</taxon>
        <taxon>Chitinophagales</taxon>
        <taxon>Chitinophagaceae</taxon>
        <taxon>Niabella</taxon>
    </lineage>
</organism>
<protein>
    <submittedName>
        <fullName evidence="1">GlcNAc-PI de-N-acetylase</fullName>
    </submittedName>
</protein>
<dbReference type="eggNOG" id="COG2120">
    <property type="taxonomic scope" value="Bacteria"/>
</dbReference>
<dbReference type="Pfam" id="PF02585">
    <property type="entry name" value="PIG-L"/>
    <property type="match status" value="1"/>
</dbReference>
<dbReference type="HOGENOM" id="CLU_049311_3_1_10"/>
<name>W0F1K5_9BACT</name>
<dbReference type="AlphaFoldDB" id="W0F1K5"/>
<gene>
    <name evidence="1" type="ORF">NIASO_08620</name>
</gene>
<dbReference type="InterPro" id="IPR024078">
    <property type="entry name" value="LmbE-like_dom_sf"/>
</dbReference>
<dbReference type="PANTHER" id="PTHR12993:SF30">
    <property type="entry name" value="N-ACETYL-ALPHA-D-GLUCOSAMINYL L-MALATE DEACETYLASE 1"/>
    <property type="match status" value="1"/>
</dbReference>